<organism evidence="1 2">
    <name type="scientific">Chromobacterium fluminis</name>
    <dbReference type="NCBI Taxonomy" id="3044269"/>
    <lineage>
        <taxon>Bacteria</taxon>
        <taxon>Pseudomonadati</taxon>
        <taxon>Pseudomonadota</taxon>
        <taxon>Betaproteobacteria</taxon>
        <taxon>Neisseriales</taxon>
        <taxon>Chromobacteriaceae</taxon>
        <taxon>Chromobacterium</taxon>
    </lineage>
</organism>
<dbReference type="RefSeq" id="WP_166450927.1">
    <property type="nucleotide sequence ID" value="NZ_JAAOMA010000004.1"/>
</dbReference>
<evidence type="ECO:0000313" key="1">
    <source>
        <dbReference type="EMBL" id="NHR04410.1"/>
    </source>
</evidence>
<reference evidence="1 2" key="1">
    <citation type="submission" date="2020-03" db="EMBL/GenBank/DDBJ databases">
        <title>Draft genome sequence of environmentally isolated cultures.</title>
        <authorList>
            <person name="Wilson H.S."/>
            <person name="De Leon M.E."/>
        </authorList>
    </citation>
    <scope>NUCLEOTIDE SEQUENCE [LARGE SCALE GENOMIC DNA]</scope>
    <source>
        <strain evidence="1 2">HSC-31F16</strain>
    </source>
</reference>
<gene>
    <name evidence="1" type="ORF">HA052_04295</name>
</gene>
<proteinExistence type="predicted"/>
<dbReference type="EMBL" id="JAAOMA010000004">
    <property type="protein sequence ID" value="NHR04410.1"/>
    <property type="molecule type" value="Genomic_DNA"/>
</dbReference>
<evidence type="ECO:0000313" key="2">
    <source>
        <dbReference type="Proteomes" id="UP001515641"/>
    </source>
</evidence>
<dbReference type="Proteomes" id="UP001515641">
    <property type="component" value="Unassembled WGS sequence"/>
</dbReference>
<name>A0ABX0L7Y1_9NEIS</name>
<sequence>MDSNPYLTGLELVKQHSGTSGQGALAKCILSLYNSRNAFAISDILAPLDERYTRVVIAMVKEYAERGETEELRIAGRYVAEAFPGLIELSNAMAEARDAVRREWDRQREEEAKRLYPDG</sequence>
<accession>A0ABX0L7Y1</accession>
<comment type="caution">
    <text evidence="1">The sequence shown here is derived from an EMBL/GenBank/DDBJ whole genome shotgun (WGS) entry which is preliminary data.</text>
</comment>
<protein>
    <submittedName>
        <fullName evidence="1">Uncharacterized protein</fullName>
    </submittedName>
</protein>
<keyword evidence="2" id="KW-1185">Reference proteome</keyword>